<reference evidence="6 7" key="1">
    <citation type="submission" date="2022-01" db="EMBL/GenBank/DDBJ databases">
        <title>Desulfofustis limnae sp. nov., a novel mesophilic sulfate-reducing bacterium isolated from marsh soil.</title>
        <authorList>
            <person name="Watanabe M."/>
            <person name="Takahashi A."/>
            <person name="Kojima H."/>
            <person name="Fukui M."/>
        </authorList>
    </citation>
    <scope>NUCLEOTIDE SEQUENCE [LARGE SCALE GENOMIC DNA]</scope>
    <source>
        <strain evidence="6 7">PPLL</strain>
    </source>
</reference>
<dbReference type="SUPFAM" id="SSF54862">
    <property type="entry name" value="4Fe-4S ferredoxins"/>
    <property type="match status" value="1"/>
</dbReference>
<keyword evidence="1" id="KW-0004">4Fe-4S</keyword>
<feature type="domain" description="4Fe-4S ferredoxin-type" evidence="5">
    <location>
        <begin position="88"/>
        <end position="117"/>
    </location>
</feature>
<dbReference type="EMBL" id="AP025516">
    <property type="protein sequence ID" value="BDD87769.1"/>
    <property type="molecule type" value="Genomic_DNA"/>
</dbReference>
<keyword evidence="4" id="KW-0411">Iron-sulfur</keyword>
<dbReference type="Gene3D" id="3.30.70.20">
    <property type="match status" value="2"/>
</dbReference>
<name>A0ABN6M4E7_9BACT</name>
<dbReference type="InterPro" id="IPR017896">
    <property type="entry name" value="4Fe4S_Fe-S-bd"/>
</dbReference>
<dbReference type="InterPro" id="IPR050954">
    <property type="entry name" value="ET_IronSulfur_Cluster-Binding"/>
</dbReference>
<organism evidence="6 7">
    <name type="scientific">Desulfofustis limnaeus</name>
    <dbReference type="NCBI Taxonomy" id="2740163"/>
    <lineage>
        <taxon>Bacteria</taxon>
        <taxon>Pseudomonadati</taxon>
        <taxon>Thermodesulfobacteriota</taxon>
        <taxon>Desulfobulbia</taxon>
        <taxon>Desulfobulbales</taxon>
        <taxon>Desulfocapsaceae</taxon>
        <taxon>Desulfofustis</taxon>
    </lineage>
</organism>
<dbReference type="CDD" id="cd10551">
    <property type="entry name" value="PsrB"/>
    <property type="match status" value="1"/>
</dbReference>
<gene>
    <name evidence="6" type="ORF">DPPLL_21340</name>
</gene>
<keyword evidence="7" id="KW-1185">Reference proteome</keyword>
<protein>
    <submittedName>
        <fullName evidence="6">4Fe-4S ferredoxin</fullName>
    </submittedName>
</protein>
<sequence length="250" mass="27593">MPQYGMVIDLLKCAGCGACGLACKTENNTADRKDGQSHNWADYLIEVKGTYPNVTYTNYPVLCNHCSNAPCVDACPVEPKAMYKTADGITMHNDERCIGCLACQDACPYSVEDLDSSDAQYSVISYNEEGNKPHERYRDDSRLYAGTASGSDVAAAAGAIPPHQTAYRHPDYEAVRRAGIVEKCIFCDHRIKNGLLPYCVEACPSEARVFGDLDDPNSDIAKLLKAHRSIRLKEEEGTEPNVYYINRFKA</sequence>
<evidence type="ECO:0000259" key="5">
    <source>
        <dbReference type="PROSITE" id="PS51379"/>
    </source>
</evidence>
<keyword evidence="2" id="KW-0479">Metal-binding</keyword>
<dbReference type="Proteomes" id="UP000830055">
    <property type="component" value="Chromosome"/>
</dbReference>
<dbReference type="Pfam" id="PF13247">
    <property type="entry name" value="Fer4_11"/>
    <property type="match status" value="2"/>
</dbReference>
<dbReference type="RefSeq" id="WP_284151183.1">
    <property type="nucleotide sequence ID" value="NZ_AP025516.1"/>
</dbReference>
<evidence type="ECO:0000256" key="2">
    <source>
        <dbReference type="ARBA" id="ARBA00022723"/>
    </source>
</evidence>
<evidence type="ECO:0000313" key="6">
    <source>
        <dbReference type="EMBL" id="BDD87769.1"/>
    </source>
</evidence>
<dbReference type="PROSITE" id="PS00198">
    <property type="entry name" value="4FE4S_FER_1"/>
    <property type="match status" value="1"/>
</dbReference>
<dbReference type="PANTHER" id="PTHR43177">
    <property type="entry name" value="PROTEIN NRFC"/>
    <property type="match status" value="1"/>
</dbReference>
<evidence type="ECO:0000256" key="1">
    <source>
        <dbReference type="ARBA" id="ARBA00022485"/>
    </source>
</evidence>
<proteinExistence type="predicted"/>
<dbReference type="InterPro" id="IPR017900">
    <property type="entry name" value="4Fe4S_Fe_S_CS"/>
</dbReference>
<keyword evidence="3" id="KW-0408">Iron</keyword>
<accession>A0ABN6M4E7</accession>
<dbReference type="PANTHER" id="PTHR43177:SF3">
    <property type="entry name" value="PROTEIN NRFC HOMOLOG"/>
    <property type="match status" value="1"/>
</dbReference>
<evidence type="ECO:0000313" key="7">
    <source>
        <dbReference type="Proteomes" id="UP000830055"/>
    </source>
</evidence>
<feature type="domain" description="4Fe-4S ferredoxin-type" evidence="5">
    <location>
        <begin position="4"/>
        <end position="33"/>
    </location>
</feature>
<evidence type="ECO:0000256" key="3">
    <source>
        <dbReference type="ARBA" id="ARBA00023004"/>
    </source>
</evidence>
<dbReference type="PROSITE" id="PS51379">
    <property type="entry name" value="4FE4S_FER_2"/>
    <property type="match status" value="2"/>
</dbReference>
<evidence type="ECO:0000256" key="4">
    <source>
        <dbReference type="ARBA" id="ARBA00023014"/>
    </source>
</evidence>